<evidence type="ECO:0000256" key="9">
    <source>
        <dbReference type="ARBA" id="ARBA00022692"/>
    </source>
</evidence>
<feature type="domain" description="Glycosyltransferase 2-like" evidence="13">
    <location>
        <begin position="177"/>
        <end position="369"/>
    </location>
</feature>
<keyword evidence="8 15" id="KW-0808">Transferase</keyword>
<evidence type="ECO:0000256" key="7">
    <source>
        <dbReference type="ARBA" id="ARBA00022676"/>
    </source>
</evidence>
<organism evidence="15 16">
    <name type="scientific">Roseinatronobacter monicus</name>
    <dbReference type="NCBI Taxonomy" id="393481"/>
    <lineage>
        <taxon>Bacteria</taxon>
        <taxon>Pseudomonadati</taxon>
        <taxon>Pseudomonadota</taxon>
        <taxon>Alphaproteobacteria</taxon>
        <taxon>Rhodobacterales</taxon>
        <taxon>Paracoccaceae</taxon>
        <taxon>Roseinatronobacter</taxon>
    </lineage>
</organism>
<dbReference type="AlphaFoldDB" id="A0A543KG28"/>
<evidence type="ECO:0000256" key="11">
    <source>
        <dbReference type="ARBA" id="ARBA00023136"/>
    </source>
</evidence>
<feature type="transmembrane region" description="Helical" evidence="12">
    <location>
        <begin position="355"/>
        <end position="373"/>
    </location>
</feature>
<dbReference type="Pfam" id="PF13632">
    <property type="entry name" value="Glyco_trans_2_3"/>
    <property type="match status" value="1"/>
</dbReference>
<dbReference type="PANTHER" id="PTHR43867">
    <property type="entry name" value="CELLULOSE SYNTHASE CATALYTIC SUBUNIT A [UDP-FORMING]"/>
    <property type="match status" value="1"/>
</dbReference>
<dbReference type="GO" id="GO:0005886">
    <property type="term" value="C:plasma membrane"/>
    <property type="evidence" value="ECO:0007669"/>
    <property type="project" value="UniProtKB-SubCell"/>
</dbReference>
<keyword evidence="10 12" id="KW-1133">Transmembrane helix</keyword>
<feature type="transmembrane region" description="Helical" evidence="12">
    <location>
        <begin position="422"/>
        <end position="445"/>
    </location>
</feature>
<sequence>MRHALTRARLRHIYVTTGLTAALGVLLLNGLDLGATHPALSALVLVLFVINSYMLISAAGVTVVGLARAPSRDVTTPPPPEDRCAVLWLLCGEPPEPVALRAAALRGALDRAGQGARTQIFVLSDTTEPEAVAREQAAFRGMDGLLIYRRRTQAKGRKPGNLQDWLTVYGADFDTMLVLDADSGFSNERLAQLRQRMAADPKLGLVQSGISLRPAATRFGQMQRLSSRLSGPVFANGLSRLSGDAGNYWGHNALLRVRAFEQVANLPDLSGPPPFGGPVLSHDFIEAAYLRRAGWKIVIDADHRGSFEDAPETLAAHLRRDRRWAQGNLQHLRMIGAAGLHPSSRLHLLAGIQSYLSAPIWLLLVVMTGSGAVHATAGVIFPLLGVLIALLVPKLVAVLARRDLWRHHWRRGIMMRALWTELALTTLFAPISMVRRTGFVVAVLMGRAQGWVPSGLAVRTPRLQGMAESLVGLVIVAMVTLPQALISSLSAAQMSGLLVMPVAFPLLFAPLLYRWFDRVGGCNAVAAYYDASTRRFLNVGGSGAALAIHRPLWAEGVSTIEQASHHVNDLIADAAEGALGHPPRSVRDMGCGVGGSVFHLAQRWPDADLCGITISEEQVQIAQHVATERGLAQRCRFIRSDFTLPMTLPGAELVIAVESHVHARSAAQFLAAAQRHVLPDGVLIVVDDMLALPPNALSDPDAARLEAFRRGWRLGHVPARSSLLDAAREIGFDAVQSLDLTPLLKLDRLRDHALRFVGPVADRLGLAQVPLFGNMIGGNALTEGYRAGVMCYSFVVLQRRGLASHVRLDHADAASGIPA</sequence>
<keyword evidence="9 12" id="KW-0812">Transmembrane</keyword>
<feature type="transmembrane region" description="Helical" evidence="12">
    <location>
        <begin position="43"/>
        <end position="67"/>
    </location>
</feature>
<dbReference type="InterPro" id="IPR029044">
    <property type="entry name" value="Nucleotide-diphossugar_trans"/>
</dbReference>
<dbReference type="NCBIfam" id="NF003962">
    <property type="entry name" value="PRK05454.2-5"/>
    <property type="match status" value="1"/>
</dbReference>
<evidence type="ECO:0000256" key="8">
    <source>
        <dbReference type="ARBA" id="ARBA00022679"/>
    </source>
</evidence>
<evidence type="ECO:0000256" key="4">
    <source>
        <dbReference type="ARBA" id="ARBA00020585"/>
    </source>
</evidence>
<feature type="transmembrane region" description="Helical" evidence="12">
    <location>
        <begin position="497"/>
        <end position="516"/>
    </location>
</feature>
<evidence type="ECO:0000256" key="5">
    <source>
        <dbReference type="ARBA" id="ARBA00022475"/>
    </source>
</evidence>
<dbReference type="Pfam" id="PF13649">
    <property type="entry name" value="Methyltransf_25"/>
    <property type="match status" value="1"/>
</dbReference>
<evidence type="ECO:0000256" key="2">
    <source>
        <dbReference type="ARBA" id="ARBA00005001"/>
    </source>
</evidence>
<name>A0A543KG28_9RHOB</name>
<evidence type="ECO:0000256" key="10">
    <source>
        <dbReference type="ARBA" id="ARBA00022989"/>
    </source>
</evidence>
<dbReference type="InterPro" id="IPR041698">
    <property type="entry name" value="Methyltransf_25"/>
</dbReference>
<evidence type="ECO:0000256" key="12">
    <source>
        <dbReference type="SAM" id="Phobius"/>
    </source>
</evidence>
<comment type="subcellular location">
    <subcellularLocation>
        <location evidence="1">Cell inner membrane</location>
        <topology evidence="1">Multi-pass membrane protein</topology>
    </subcellularLocation>
</comment>
<keyword evidence="11 12" id="KW-0472">Membrane</keyword>
<evidence type="ECO:0000313" key="15">
    <source>
        <dbReference type="EMBL" id="TQM94022.1"/>
    </source>
</evidence>
<feature type="transmembrane region" description="Helical" evidence="12">
    <location>
        <begin position="465"/>
        <end position="485"/>
    </location>
</feature>
<dbReference type="RefSeq" id="WP_142082400.1">
    <property type="nucleotide sequence ID" value="NZ_VFPT01000001.1"/>
</dbReference>
<gene>
    <name evidence="15" type="ORF">BD293_2677</name>
</gene>
<proteinExistence type="inferred from homology"/>
<comment type="pathway">
    <text evidence="2">Glycan metabolism; osmoregulated periplasmic glucan (OPG) biosynthesis.</text>
</comment>
<keyword evidence="5" id="KW-1003">Cell membrane</keyword>
<dbReference type="Gene3D" id="3.90.550.10">
    <property type="entry name" value="Spore Coat Polysaccharide Biosynthesis Protein SpsA, Chain A"/>
    <property type="match status" value="1"/>
</dbReference>
<evidence type="ECO:0000256" key="6">
    <source>
        <dbReference type="ARBA" id="ARBA00022519"/>
    </source>
</evidence>
<evidence type="ECO:0000259" key="14">
    <source>
        <dbReference type="Pfam" id="PF13649"/>
    </source>
</evidence>
<comment type="caution">
    <text evidence="15">The sequence shown here is derived from an EMBL/GenBank/DDBJ whole genome shotgun (WGS) entry which is preliminary data.</text>
</comment>
<keyword evidence="6" id="KW-0997">Cell inner membrane</keyword>
<accession>A0A543KG28</accession>
<comment type="similarity">
    <text evidence="3">Belongs to the glycosyltransferase 2 family. OpgH subfamily.</text>
</comment>
<dbReference type="OrthoDB" id="9775281at2"/>
<feature type="transmembrane region" description="Helical" evidence="12">
    <location>
        <begin position="379"/>
        <end position="401"/>
    </location>
</feature>
<dbReference type="InterPro" id="IPR050321">
    <property type="entry name" value="Glycosyltr_2/OpgH_subfam"/>
</dbReference>
<protein>
    <recommendedName>
        <fullName evidence="4">Glucans biosynthesis glucosyltransferase H</fullName>
    </recommendedName>
</protein>
<dbReference type="CDD" id="cd02440">
    <property type="entry name" value="AdoMet_MTases"/>
    <property type="match status" value="1"/>
</dbReference>
<dbReference type="Gene3D" id="3.40.50.150">
    <property type="entry name" value="Vaccinia Virus protein VP39"/>
    <property type="match status" value="1"/>
</dbReference>
<evidence type="ECO:0000256" key="3">
    <source>
        <dbReference type="ARBA" id="ARBA00009337"/>
    </source>
</evidence>
<reference evidence="15 16" key="1">
    <citation type="submission" date="2019-06" db="EMBL/GenBank/DDBJ databases">
        <title>Genomic Encyclopedia of Archaeal and Bacterial Type Strains, Phase II (KMG-II): from individual species to whole genera.</title>
        <authorList>
            <person name="Goeker M."/>
        </authorList>
    </citation>
    <scope>NUCLEOTIDE SEQUENCE [LARGE SCALE GENOMIC DNA]</scope>
    <source>
        <strain evidence="15 16">DSM 18423</strain>
    </source>
</reference>
<dbReference type="GO" id="GO:0016758">
    <property type="term" value="F:hexosyltransferase activity"/>
    <property type="evidence" value="ECO:0007669"/>
    <property type="project" value="TreeGrafter"/>
</dbReference>
<dbReference type="PANTHER" id="PTHR43867:SF5">
    <property type="entry name" value="GLUCANS BIOSYNTHESIS GLUCOSYLTRANSFERASE H"/>
    <property type="match status" value="1"/>
</dbReference>
<evidence type="ECO:0000259" key="13">
    <source>
        <dbReference type="Pfam" id="PF13632"/>
    </source>
</evidence>
<keyword evidence="7" id="KW-0328">Glycosyltransferase</keyword>
<keyword evidence="16" id="KW-1185">Reference proteome</keyword>
<dbReference type="SUPFAM" id="SSF53335">
    <property type="entry name" value="S-adenosyl-L-methionine-dependent methyltransferases"/>
    <property type="match status" value="1"/>
</dbReference>
<dbReference type="SUPFAM" id="SSF53448">
    <property type="entry name" value="Nucleotide-diphospho-sugar transferases"/>
    <property type="match status" value="1"/>
</dbReference>
<dbReference type="InterPro" id="IPR001173">
    <property type="entry name" value="Glyco_trans_2-like"/>
</dbReference>
<dbReference type="InterPro" id="IPR029063">
    <property type="entry name" value="SAM-dependent_MTases_sf"/>
</dbReference>
<evidence type="ECO:0000313" key="16">
    <source>
        <dbReference type="Proteomes" id="UP000320582"/>
    </source>
</evidence>
<dbReference type="Proteomes" id="UP000320582">
    <property type="component" value="Unassembled WGS sequence"/>
</dbReference>
<feature type="domain" description="Methyltransferase" evidence="14">
    <location>
        <begin position="587"/>
        <end position="681"/>
    </location>
</feature>
<evidence type="ECO:0000256" key="1">
    <source>
        <dbReference type="ARBA" id="ARBA00004429"/>
    </source>
</evidence>
<dbReference type="EMBL" id="VFPT01000001">
    <property type="protein sequence ID" value="TQM94022.1"/>
    <property type="molecule type" value="Genomic_DNA"/>
</dbReference>
<feature type="transmembrane region" description="Helical" evidence="12">
    <location>
        <begin position="12"/>
        <end position="31"/>
    </location>
</feature>